<keyword evidence="3" id="KW-1185">Reference proteome</keyword>
<dbReference type="Proteomes" id="UP001293254">
    <property type="component" value="Unassembled WGS sequence"/>
</dbReference>
<name>A0AAE2CU79_9LAMI</name>
<proteinExistence type="predicted"/>
<dbReference type="AlphaFoldDB" id="A0AAE2CU79"/>
<dbReference type="PANTHER" id="PTHR21596:SF65">
    <property type="entry name" value="PROTEIN INVOLVED IN DE NOVO 2-RELATED"/>
    <property type="match status" value="1"/>
</dbReference>
<dbReference type="InterPro" id="IPR045177">
    <property type="entry name" value="FDM1-5/IDN2"/>
</dbReference>
<comment type="caution">
    <text evidence="2">The sequence shown here is derived from an EMBL/GenBank/DDBJ whole genome shotgun (WGS) entry which is preliminary data.</text>
</comment>
<accession>A0AAE2CU79</accession>
<gene>
    <name evidence="2" type="ORF">Salat_0641000</name>
</gene>
<evidence type="ECO:0000313" key="2">
    <source>
        <dbReference type="EMBL" id="KAK4434781.1"/>
    </source>
</evidence>
<protein>
    <submittedName>
        <fullName evidence="2">Factor of DNA methylation 3</fullName>
    </submittedName>
</protein>
<dbReference type="Pfam" id="PF03469">
    <property type="entry name" value="XH"/>
    <property type="match status" value="1"/>
</dbReference>
<evidence type="ECO:0000313" key="3">
    <source>
        <dbReference type="Proteomes" id="UP001293254"/>
    </source>
</evidence>
<evidence type="ECO:0000259" key="1">
    <source>
        <dbReference type="Pfam" id="PF03469"/>
    </source>
</evidence>
<dbReference type="PANTHER" id="PTHR21596">
    <property type="entry name" value="RIBONUCLEASE P SUBUNIT P38"/>
    <property type="match status" value="1"/>
</dbReference>
<dbReference type="GO" id="GO:0080188">
    <property type="term" value="P:gene silencing by siRNA-directed DNA methylation"/>
    <property type="evidence" value="ECO:0007669"/>
    <property type="project" value="InterPro"/>
</dbReference>
<organism evidence="2 3">
    <name type="scientific">Sesamum alatum</name>
    <dbReference type="NCBI Taxonomy" id="300844"/>
    <lineage>
        <taxon>Eukaryota</taxon>
        <taxon>Viridiplantae</taxon>
        <taxon>Streptophyta</taxon>
        <taxon>Embryophyta</taxon>
        <taxon>Tracheophyta</taxon>
        <taxon>Spermatophyta</taxon>
        <taxon>Magnoliopsida</taxon>
        <taxon>eudicotyledons</taxon>
        <taxon>Gunneridae</taxon>
        <taxon>Pentapetalae</taxon>
        <taxon>asterids</taxon>
        <taxon>lamiids</taxon>
        <taxon>Lamiales</taxon>
        <taxon>Pedaliaceae</taxon>
        <taxon>Sesamum</taxon>
    </lineage>
</organism>
<dbReference type="EMBL" id="JACGWO010000002">
    <property type="protein sequence ID" value="KAK4434781.1"/>
    <property type="molecule type" value="Genomic_DNA"/>
</dbReference>
<sequence length="124" mass="14708">MGELDRKPFHDAMKRKYSEAEADERATELCSLWEEYIRDPDWHPIEAVIKEDDEKLRDLRENYGEEVYNAVTAALCEINKYNPSGRYIISELWNYNEGRSATLKEGLDVLIKHWRCQNRKRGVD</sequence>
<dbReference type="InterPro" id="IPR005379">
    <property type="entry name" value="FDM1-5/IDN2_XH"/>
</dbReference>
<reference evidence="2" key="2">
    <citation type="journal article" date="2024" name="Plant">
        <title>Genomic evolution and insights into agronomic trait innovations of Sesamum species.</title>
        <authorList>
            <person name="Miao H."/>
            <person name="Wang L."/>
            <person name="Qu L."/>
            <person name="Liu H."/>
            <person name="Sun Y."/>
            <person name="Le M."/>
            <person name="Wang Q."/>
            <person name="Wei S."/>
            <person name="Zheng Y."/>
            <person name="Lin W."/>
            <person name="Duan Y."/>
            <person name="Cao H."/>
            <person name="Xiong S."/>
            <person name="Wang X."/>
            <person name="Wei L."/>
            <person name="Li C."/>
            <person name="Ma Q."/>
            <person name="Ju M."/>
            <person name="Zhao R."/>
            <person name="Li G."/>
            <person name="Mu C."/>
            <person name="Tian Q."/>
            <person name="Mei H."/>
            <person name="Zhang T."/>
            <person name="Gao T."/>
            <person name="Zhang H."/>
        </authorList>
    </citation>
    <scope>NUCLEOTIDE SEQUENCE</scope>
    <source>
        <strain evidence="2">3651</strain>
    </source>
</reference>
<feature type="domain" description="Factor of DNA methylation 1-5/IDN2" evidence="1">
    <location>
        <begin position="1"/>
        <end position="120"/>
    </location>
</feature>
<reference evidence="2" key="1">
    <citation type="submission" date="2020-06" db="EMBL/GenBank/DDBJ databases">
        <authorList>
            <person name="Li T."/>
            <person name="Hu X."/>
            <person name="Zhang T."/>
            <person name="Song X."/>
            <person name="Zhang H."/>
            <person name="Dai N."/>
            <person name="Sheng W."/>
            <person name="Hou X."/>
            <person name="Wei L."/>
        </authorList>
    </citation>
    <scope>NUCLEOTIDE SEQUENCE</scope>
    <source>
        <strain evidence="2">3651</strain>
        <tissue evidence="2">Leaf</tissue>
    </source>
</reference>